<dbReference type="EMBL" id="JBBJBU010000014">
    <property type="protein sequence ID" value="KAK7202973.1"/>
    <property type="molecule type" value="Genomic_DNA"/>
</dbReference>
<reference evidence="1 2" key="1">
    <citation type="submission" date="2024-03" db="EMBL/GenBank/DDBJ databases">
        <title>Genome-scale model development and genomic sequencing of the oleaginous clade Lipomyces.</title>
        <authorList>
            <consortium name="Lawrence Berkeley National Laboratory"/>
            <person name="Czajka J.J."/>
            <person name="Han Y."/>
            <person name="Kim J."/>
            <person name="Mondo S.J."/>
            <person name="Hofstad B.A."/>
            <person name="Robles A."/>
            <person name="Haridas S."/>
            <person name="Riley R."/>
            <person name="LaButti K."/>
            <person name="Pangilinan J."/>
            <person name="Andreopoulos W."/>
            <person name="Lipzen A."/>
            <person name="Yan J."/>
            <person name="Wang M."/>
            <person name="Ng V."/>
            <person name="Grigoriev I.V."/>
            <person name="Spatafora J.W."/>
            <person name="Magnuson J.K."/>
            <person name="Baker S.E."/>
            <person name="Pomraning K.R."/>
        </authorList>
    </citation>
    <scope>NUCLEOTIDE SEQUENCE [LARGE SCALE GENOMIC DNA]</scope>
    <source>
        <strain evidence="1 2">Phaff 52-87</strain>
    </source>
</reference>
<comment type="caution">
    <text evidence="1">The sequence shown here is derived from an EMBL/GenBank/DDBJ whole genome shotgun (WGS) entry which is preliminary data.</text>
</comment>
<name>A0ABR1EZD5_9ASCO</name>
<organism evidence="1 2">
    <name type="scientific">Myxozyma melibiosi</name>
    <dbReference type="NCBI Taxonomy" id="54550"/>
    <lineage>
        <taxon>Eukaryota</taxon>
        <taxon>Fungi</taxon>
        <taxon>Dikarya</taxon>
        <taxon>Ascomycota</taxon>
        <taxon>Saccharomycotina</taxon>
        <taxon>Lipomycetes</taxon>
        <taxon>Lipomycetales</taxon>
        <taxon>Lipomycetaceae</taxon>
        <taxon>Myxozyma</taxon>
    </lineage>
</organism>
<evidence type="ECO:0000313" key="2">
    <source>
        <dbReference type="Proteomes" id="UP001498771"/>
    </source>
</evidence>
<protein>
    <submittedName>
        <fullName evidence="1">Uncharacterized protein</fullName>
    </submittedName>
</protein>
<accession>A0ABR1EZD5</accession>
<gene>
    <name evidence="1" type="ORF">BZA70DRAFT_284409</name>
</gene>
<sequence>MRKRVAAILEFIGRTQIDMATEQDERKRLYELSRKPIDGRTTAAAVVEVEVGQEEVDGVFGTQKVSLEMMDGLTRKLLKWEQEFGRHGDRL</sequence>
<dbReference type="GeneID" id="90039117"/>
<evidence type="ECO:0000313" key="1">
    <source>
        <dbReference type="EMBL" id="KAK7202973.1"/>
    </source>
</evidence>
<dbReference type="PANTHER" id="PTHR47793">
    <property type="entry name" value="HISTONE DEACETYLASE COMPLEX SUBUNIT CTI6"/>
    <property type="match status" value="1"/>
</dbReference>
<dbReference type="Proteomes" id="UP001498771">
    <property type="component" value="Unassembled WGS sequence"/>
</dbReference>
<proteinExistence type="predicted"/>
<dbReference type="InterPro" id="IPR053051">
    <property type="entry name" value="HDAC_complex_subunit"/>
</dbReference>
<keyword evidence="2" id="KW-1185">Reference proteome</keyword>
<dbReference type="RefSeq" id="XP_064766006.1">
    <property type="nucleotide sequence ID" value="XM_064913605.1"/>
</dbReference>
<dbReference type="PANTHER" id="PTHR47793:SF1">
    <property type="entry name" value="HISTONE DEACETYLASE COMPLEX SUBUNIT CTI6"/>
    <property type="match status" value="1"/>
</dbReference>